<keyword evidence="3" id="KW-1185">Reference proteome</keyword>
<dbReference type="EMBL" id="CP014691">
    <property type="protein sequence ID" value="AQS86818.1"/>
    <property type="molecule type" value="Genomic_DNA"/>
</dbReference>
<dbReference type="OrthoDB" id="7266924at2"/>
<dbReference type="AlphaFoldDB" id="A0A1U9KM33"/>
<feature type="compositionally biased region" description="Basic and acidic residues" evidence="1">
    <location>
        <begin position="137"/>
        <end position="149"/>
    </location>
</feature>
<feature type="compositionally biased region" description="Basic and acidic residues" evidence="1">
    <location>
        <begin position="157"/>
        <end position="167"/>
    </location>
</feature>
<name>A0A1U9KM33_9PROT</name>
<accession>A0A1U9KM33</accession>
<gene>
    <name evidence="2" type="ORF">A0U93_01350</name>
</gene>
<reference evidence="2 3" key="1">
    <citation type="submission" date="2016-03" db="EMBL/GenBank/DDBJ databases">
        <title>Acetic acid bacteria sequencing.</title>
        <authorList>
            <person name="Brandt J."/>
            <person name="Jakob F."/>
            <person name="Vogel R.F."/>
        </authorList>
    </citation>
    <scope>NUCLEOTIDE SEQUENCE [LARGE SCALE GENOMIC DNA]</scope>
    <source>
        <strain evidence="2 3">NBRC 101099</strain>
    </source>
</reference>
<dbReference type="Proteomes" id="UP000188604">
    <property type="component" value="Chromosome"/>
</dbReference>
<evidence type="ECO:0000313" key="2">
    <source>
        <dbReference type="EMBL" id="AQS86818.1"/>
    </source>
</evidence>
<feature type="compositionally biased region" description="Basic and acidic residues" evidence="1">
    <location>
        <begin position="185"/>
        <end position="224"/>
    </location>
</feature>
<protein>
    <submittedName>
        <fullName evidence="2">Uncharacterized protein</fullName>
    </submittedName>
</protein>
<feature type="region of interest" description="Disordered" evidence="1">
    <location>
        <begin position="63"/>
        <end position="232"/>
    </location>
</feature>
<evidence type="ECO:0000256" key="1">
    <source>
        <dbReference type="SAM" id="MobiDB-lite"/>
    </source>
</evidence>
<evidence type="ECO:0000313" key="3">
    <source>
        <dbReference type="Proteomes" id="UP000188604"/>
    </source>
</evidence>
<proteinExistence type="predicted"/>
<dbReference type="RefSeq" id="WP_077805782.1">
    <property type="nucleotide sequence ID" value="NZ_BJXS01000004.1"/>
</dbReference>
<dbReference type="KEGG" id="nch:A0U93_01350"/>
<organism evidence="2 3">
    <name type="scientific">Neoasaia chiangmaiensis</name>
    <dbReference type="NCBI Taxonomy" id="320497"/>
    <lineage>
        <taxon>Bacteria</taxon>
        <taxon>Pseudomonadati</taxon>
        <taxon>Pseudomonadota</taxon>
        <taxon>Alphaproteobacteria</taxon>
        <taxon>Acetobacterales</taxon>
        <taxon>Acetobacteraceae</taxon>
        <taxon>Neoasaia</taxon>
    </lineage>
</organism>
<sequence length="232" mass="26482">MTSLFAWMPLWMQFLIALGAAALGLIFLLMPFSVFGVKPRLEEVELQLSEVRAELRVLTMRLARNEPETGPSGEPVFRPPTRDTREAAASAPERPQHTTRDPMPWSSPPYEANQPRPDVRKPPADTPRQAAAPASRPENRYEDQPKPDHVSQILRPTHFEPPPREAPRQAPPPAWNASPTSPTPEPRRQEPPVRQREEMSPRPDEDARRRYDDESGNRRPRSEPTLRWPPRG</sequence>